<evidence type="ECO:0000256" key="10">
    <source>
        <dbReference type="ARBA" id="ARBA00023004"/>
    </source>
</evidence>
<feature type="transmembrane region" description="Helical" evidence="14">
    <location>
        <begin position="64"/>
        <end position="87"/>
    </location>
</feature>
<dbReference type="AlphaFoldDB" id="A0A2T7PDL6"/>
<sequence length="553" mass="63395">MYCRLRLKSDDWSVRSGRRAVMGDGPGHTEATPSLSDDENHVHPFVSTLPLPYRAEWLHDLPRILFSLLTNNYYCSLVAVAVLLFLLQRWRNRNLPPGPWGIPFYGNLNYLLHLPHLQLSHLREVYGDVYSFKAGCRRIVVLCSFEAIMEGLVYKKDALSCRPELDSYNSLYQGGRQCGLCTSDVTEQYLLRKHFANSAIDAYCSAAARIEDKLSSEIVDIINYFSELQRPFDPAPVLEMACLNVSLSLTFSQRFDPAGRVAKEMWRTFEHRSSVYSFNAVDFLPLLNVFTTDDHPEYIRARSGDQVELHRRFLNFHKDTYDPSRPRDFTDQLLFFLESGEERGLFQPEDIDNILLDMVGNGFQAVAVTLAWLLGYMALNQDIQSEVHEEIDEVVGRDRLPCLDDQPYLPLTAAVIYEVQRLSSIKPFLIPHAARATTFIQGFEVPAGSIVLFNVWSLHHDARYWTNPGKFDPKRFLTEDNVLDIPDHFLPYGAGSRQCPGESLADVELFLFFANVMHQLRVTPAHPAFRLDSSTYDHVLRPKPFEICVKERD</sequence>
<evidence type="ECO:0000313" key="16">
    <source>
        <dbReference type="Proteomes" id="UP000245119"/>
    </source>
</evidence>
<evidence type="ECO:0000256" key="14">
    <source>
        <dbReference type="SAM" id="Phobius"/>
    </source>
</evidence>
<keyword evidence="5 13" id="KW-0349">Heme</keyword>
<dbReference type="InterPro" id="IPR036396">
    <property type="entry name" value="Cyt_P450_sf"/>
</dbReference>
<gene>
    <name evidence="15" type="ORF">C0Q70_06925</name>
</gene>
<keyword evidence="11" id="KW-0503">Monooxygenase</keyword>
<dbReference type="GO" id="GO:0042446">
    <property type="term" value="P:hormone biosynthetic process"/>
    <property type="evidence" value="ECO:0007669"/>
    <property type="project" value="TreeGrafter"/>
</dbReference>
<evidence type="ECO:0000256" key="11">
    <source>
        <dbReference type="ARBA" id="ARBA00023033"/>
    </source>
</evidence>
<keyword evidence="7" id="KW-0256">Endoplasmic reticulum</keyword>
<evidence type="ECO:0000313" key="15">
    <source>
        <dbReference type="EMBL" id="PVD31512.1"/>
    </source>
</evidence>
<dbReference type="InterPro" id="IPR002401">
    <property type="entry name" value="Cyt_P450_E_grp-I"/>
</dbReference>
<feature type="binding site" description="axial binding residue" evidence="13">
    <location>
        <position position="499"/>
    </location>
    <ligand>
        <name>heme</name>
        <dbReference type="ChEBI" id="CHEBI:30413"/>
    </ligand>
    <ligandPart>
        <name>Fe</name>
        <dbReference type="ChEBI" id="CHEBI:18248"/>
    </ligandPart>
</feature>
<keyword evidence="14" id="KW-1133">Transmembrane helix</keyword>
<dbReference type="GO" id="GO:0042448">
    <property type="term" value="P:progesterone metabolic process"/>
    <property type="evidence" value="ECO:0007669"/>
    <property type="project" value="TreeGrafter"/>
</dbReference>
<dbReference type="Proteomes" id="UP000245119">
    <property type="component" value="Linkage Group LG4"/>
</dbReference>
<protein>
    <submittedName>
        <fullName evidence="15">Uncharacterized protein</fullName>
    </submittedName>
</protein>
<keyword evidence="9" id="KW-0560">Oxidoreductase</keyword>
<dbReference type="PANTHER" id="PTHR24289:SF1">
    <property type="entry name" value="STEROID 17-ALPHA-HYDROXYLASE_17,20 LYASE"/>
    <property type="match status" value="1"/>
</dbReference>
<proteinExistence type="inferred from homology"/>
<keyword evidence="14" id="KW-0812">Transmembrane</keyword>
<dbReference type="GO" id="GO:0005789">
    <property type="term" value="C:endoplasmic reticulum membrane"/>
    <property type="evidence" value="ECO:0007669"/>
    <property type="project" value="UniProtKB-SubCell"/>
</dbReference>
<dbReference type="PRINTS" id="PR00463">
    <property type="entry name" value="EP450I"/>
</dbReference>
<evidence type="ECO:0000256" key="6">
    <source>
        <dbReference type="ARBA" id="ARBA00022723"/>
    </source>
</evidence>
<dbReference type="GO" id="GO:0020037">
    <property type="term" value="F:heme binding"/>
    <property type="evidence" value="ECO:0007669"/>
    <property type="project" value="InterPro"/>
</dbReference>
<dbReference type="PRINTS" id="PR00385">
    <property type="entry name" value="P450"/>
</dbReference>
<keyword evidence="6 13" id="KW-0479">Metal-binding</keyword>
<dbReference type="GO" id="GO:0005506">
    <property type="term" value="F:iron ion binding"/>
    <property type="evidence" value="ECO:0007669"/>
    <property type="project" value="InterPro"/>
</dbReference>
<dbReference type="STRING" id="400727.A0A2T7PDL6"/>
<comment type="cofactor">
    <cofactor evidence="1 13">
        <name>heme</name>
        <dbReference type="ChEBI" id="CHEBI:30413"/>
    </cofactor>
</comment>
<dbReference type="PANTHER" id="PTHR24289">
    <property type="entry name" value="STEROID 17-ALPHA-HYDROXYLASE/17,20 LYASE"/>
    <property type="match status" value="1"/>
</dbReference>
<evidence type="ECO:0000256" key="2">
    <source>
        <dbReference type="ARBA" id="ARBA00004174"/>
    </source>
</evidence>
<dbReference type="OrthoDB" id="1055148at2759"/>
<keyword evidence="12 14" id="KW-0472">Membrane</keyword>
<keyword evidence="10 13" id="KW-0408">Iron</keyword>
<evidence type="ECO:0000256" key="5">
    <source>
        <dbReference type="ARBA" id="ARBA00022617"/>
    </source>
</evidence>
<reference evidence="15 16" key="1">
    <citation type="submission" date="2018-04" db="EMBL/GenBank/DDBJ databases">
        <title>The genome of golden apple snail Pomacea canaliculata provides insight into stress tolerance and invasive adaptation.</title>
        <authorList>
            <person name="Liu C."/>
            <person name="Liu B."/>
            <person name="Ren Y."/>
            <person name="Zhang Y."/>
            <person name="Wang H."/>
            <person name="Li S."/>
            <person name="Jiang F."/>
            <person name="Yin L."/>
            <person name="Zhang G."/>
            <person name="Qian W."/>
            <person name="Fan W."/>
        </authorList>
    </citation>
    <scope>NUCLEOTIDE SEQUENCE [LARGE SCALE GENOMIC DNA]</scope>
    <source>
        <strain evidence="15">SZHN2017</strain>
        <tissue evidence="15">Muscle</tissue>
    </source>
</reference>
<keyword evidence="16" id="KW-1185">Reference proteome</keyword>
<dbReference type="Pfam" id="PF00067">
    <property type="entry name" value="p450"/>
    <property type="match status" value="1"/>
</dbReference>
<dbReference type="Gene3D" id="1.10.630.10">
    <property type="entry name" value="Cytochrome P450"/>
    <property type="match status" value="1"/>
</dbReference>
<dbReference type="GO" id="GO:0004508">
    <property type="term" value="F:steroid 17-alpha-monooxygenase activity"/>
    <property type="evidence" value="ECO:0007669"/>
    <property type="project" value="TreeGrafter"/>
</dbReference>
<evidence type="ECO:0000256" key="3">
    <source>
        <dbReference type="ARBA" id="ARBA00004406"/>
    </source>
</evidence>
<name>A0A2T7PDL6_POMCA</name>
<evidence type="ECO:0000256" key="4">
    <source>
        <dbReference type="ARBA" id="ARBA00010617"/>
    </source>
</evidence>
<dbReference type="FunFam" id="1.10.630.10:FF:000238">
    <property type="entry name" value="Cytochrome P450 2A6"/>
    <property type="match status" value="1"/>
</dbReference>
<evidence type="ECO:0000256" key="1">
    <source>
        <dbReference type="ARBA" id="ARBA00001971"/>
    </source>
</evidence>
<keyword evidence="8" id="KW-0492">Microsome</keyword>
<evidence type="ECO:0000256" key="9">
    <source>
        <dbReference type="ARBA" id="ARBA00023002"/>
    </source>
</evidence>
<accession>A0A2T7PDL6</accession>
<evidence type="ECO:0000256" key="7">
    <source>
        <dbReference type="ARBA" id="ARBA00022824"/>
    </source>
</evidence>
<comment type="caution">
    <text evidence="15">The sequence shown here is derived from an EMBL/GenBank/DDBJ whole genome shotgun (WGS) entry which is preliminary data.</text>
</comment>
<evidence type="ECO:0000256" key="8">
    <source>
        <dbReference type="ARBA" id="ARBA00022848"/>
    </source>
</evidence>
<evidence type="ECO:0000256" key="12">
    <source>
        <dbReference type="ARBA" id="ARBA00023136"/>
    </source>
</evidence>
<dbReference type="SUPFAM" id="SSF48264">
    <property type="entry name" value="Cytochrome P450"/>
    <property type="match status" value="1"/>
</dbReference>
<organism evidence="15 16">
    <name type="scientific">Pomacea canaliculata</name>
    <name type="common">Golden apple snail</name>
    <dbReference type="NCBI Taxonomy" id="400727"/>
    <lineage>
        <taxon>Eukaryota</taxon>
        <taxon>Metazoa</taxon>
        <taxon>Spiralia</taxon>
        <taxon>Lophotrochozoa</taxon>
        <taxon>Mollusca</taxon>
        <taxon>Gastropoda</taxon>
        <taxon>Caenogastropoda</taxon>
        <taxon>Architaenioglossa</taxon>
        <taxon>Ampullarioidea</taxon>
        <taxon>Ampullariidae</taxon>
        <taxon>Pomacea</taxon>
    </lineage>
</organism>
<comment type="subcellular location">
    <subcellularLocation>
        <location evidence="3">Endoplasmic reticulum membrane</location>
        <topology evidence="3">Peripheral membrane protein</topology>
    </subcellularLocation>
    <subcellularLocation>
        <location evidence="2">Microsome membrane</location>
        <topology evidence="2">Peripheral membrane protein</topology>
    </subcellularLocation>
</comment>
<evidence type="ECO:0000256" key="13">
    <source>
        <dbReference type="PIRSR" id="PIRSR602401-1"/>
    </source>
</evidence>
<dbReference type="EMBL" id="PZQS01000004">
    <property type="protein sequence ID" value="PVD31512.1"/>
    <property type="molecule type" value="Genomic_DNA"/>
</dbReference>
<comment type="similarity">
    <text evidence="4">Belongs to the cytochrome P450 family.</text>
</comment>
<dbReference type="InterPro" id="IPR001128">
    <property type="entry name" value="Cyt_P450"/>
</dbReference>